<dbReference type="InterPro" id="IPR003593">
    <property type="entry name" value="AAA+_ATPase"/>
</dbReference>
<feature type="region of interest" description="Disordered" evidence="10">
    <location>
        <begin position="230"/>
        <end position="254"/>
    </location>
</feature>
<keyword evidence="7 11" id="KW-1133">Transmembrane helix</keyword>
<feature type="transmembrane region" description="Helical" evidence="11">
    <location>
        <begin position="522"/>
        <end position="544"/>
    </location>
</feature>
<dbReference type="InterPro" id="IPR003439">
    <property type="entry name" value="ABC_transporter-like_ATP-bd"/>
</dbReference>
<dbReference type="Proteomes" id="UP000076727">
    <property type="component" value="Unassembled WGS sequence"/>
</dbReference>
<evidence type="ECO:0000259" key="13">
    <source>
        <dbReference type="PROSITE" id="PS50929"/>
    </source>
</evidence>
<evidence type="ECO:0000256" key="1">
    <source>
        <dbReference type="ARBA" id="ARBA00004141"/>
    </source>
</evidence>
<evidence type="ECO:0000313" key="14">
    <source>
        <dbReference type="EMBL" id="KZT67193.1"/>
    </source>
</evidence>
<evidence type="ECO:0000256" key="5">
    <source>
        <dbReference type="ARBA" id="ARBA00022792"/>
    </source>
</evidence>
<dbReference type="GO" id="GO:0016020">
    <property type="term" value="C:membrane"/>
    <property type="evidence" value="ECO:0007669"/>
    <property type="project" value="UniProtKB-SubCell"/>
</dbReference>
<dbReference type="Gene3D" id="1.20.1560.10">
    <property type="entry name" value="ABC transporter type 1, transmembrane domain"/>
    <property type="match status" value="1"/>
</dbReference>
<dbReference type="InterPro" id="IPR036640">
    <property type="entry name" value="ABC1_TM_sf"/>
</dbReference>
<dbReference type="InterPro" id="IPR027417">
    <property type="entry name" value="P-loop_NTPase"/>
</dbReference>
<dbReference type="InterPro" id="IPR017871">
    <property type="entry name" value="ABC_transporter-like_CS"/>
</dbReference>
<keyword evidence="5" id="KW-0999">Mitochondrion inner membrane</keyword>
<dbReference type="GO" id="GO:0016887">
    <property type="term" value="F:ATP hydrolysis activity"/>
    <property type="evidence" value="ECO:0007669"/>
    <property type="project" value="InterPro"/>
</dbReference>
<feature type="transmembrane region" description="Helical" evidence="11">
    <location>
        <begin position="93"/>
        <end position="111"/>
    </location>
</feature>
<dbReference type="Pfam" id="PF00005">
    <property type="entry name" value="ABC_tran"/>
    <property type="match status" value="1"/>
</dbReference>
<evidence type="ECO:0000259" key="12">
    <source>
        <dbReference type="PROSITE" id="PS50893"/>
    </source>
</evidence>
<evidence type="ECO:0000256" key="11">
    <source>
        <dbReference type="SAM" id="Phobius"/>
    </source>
</evidence>
<dbReference type="InterPro" id="IPR011527">
    <property type="entry name" value="ABC1_TM_dom"/>
</dbReference>
<dbReference type="SMART" id="SM00382">
    <property type="entry name" value="AAA"/>
    <property type="match status" value="1"/>
</dbReference>
<evidence type="ECO:0000256" key="10">
    <source>
        <dbReference type="SAM" id="MobiDB-lite"/>
    </source>
</evidence>
<dbReference type="PANTHER" id="PTHR24221:SF648">
    <property type="entry name" value="ABC-TYPE TRANSPORTER ATR1"/>
    <property type="match status" value="1"/>
</dbReference>
<dbReference type="PROSITE" id="PS50929">
    <property type="entry name" value="ABC_TM1F"/>
    <property type="match status" value="1"/>
</dbReference>
<reference evidence="14 15" key="1">
    <citation type="journal article" date="2016" name="Mol. Biol. Evol.">
        <title>Comparative Genomics of Early-Diverging Mushroom-Forming Fungi Provides Insights into the Origins of Lignocellulose Decay Capabilities.</title>
        <authorList>
            <person name="Nagy L.G."/>
            <person name="Riley R."/>
            <person name="Tritt A."/>
            <person name="Adam C."/>
            <person name="Daum C."/>
            <person name="Floudas D."/>
            <person name="Sun H."/>
            <person name="Yadav J.S."/>
            <person name="Pangilinan J."/>
            <person name="Larsson K.H."/>
            <person name="Matsuura K."/>
            <person name="Barry K."/>
            <person name="Labutti K."/>
            <person name="Kuo R."/>
            <person name="Ohm R.A."/>
            <person name="Bhattacharya S.S."/>
            <person name="Shirouzu T."/>
            <person name="Yoshinaga Y."/>
            <person name="Martin F.M."/>
            <person name="Grigoriev I.V."/>
            <person name="Hibbett D.S."/>
        </authorList>
    </citation>
    <scope>NUCLEOTIDE SEQUENCE [LARGE SCALE GENOMIC DNA]</scope>
    <source>
        <strain evidence="14 15">L-15889</strain>
    </source>
</reference>
<evidence type="ECO:0000313" key="15">
    <source>
        <dbReference type="Proteomes" id="UP000076727"/>
    </source>
</evidence>
<dbReference type="GO" id="GO:0005524">
    <property type="term" value="F:ATP binding"/>
    <property type="evidence" value="ECO:0007669"/>
    <property type="project" value="UniProtKB-KW"/>
</dbReference>
<organism evidence="14 15">
    <name type="scientific">Daedalea quercina L-15889</name>
    <dbReference type="NCBI Taxonomy" id="1314783"/>
    <lineage>
        <taxon>Eukaryota</taxon>
        <taxon>Fungi</taxon>
        <taxon>Dikarya</taxon>
        <taxon>Basidiomycota</taxon>
        <taxon>Agaricomycotina</taxon>
        <taxon>Agaricomycetes</taxon>
        <taxon>Polyporales</taxon>
        <taxon>Fomitopsis</taxon>
    </lineage>
</organism>
<dbReference type="Gene3D" id="3.40.50.300">
    <property type="entry name" value="P-loop containing nucleotide triphosphate hydrolases"/>
    <property type="match status" value="1"/>
</dbReference>
<keyword evidence="4" id="KW-0547">Nucleotide-binding</keyword>
<proteinExistence type="inferred from homology"/>
<dbReference type="PROSITE" id="PS50893">
    <property type="entry name" value="ABC_TRANSPORTER_2"/>
    <property type="match status" value="1"/>
</dbReference>
<evidence type="ECO:0000256" key="8">
    <source>
        <dbReference type="ARBA" id="ARBA00023136"/>
    </source>
</evidence>
<feature type="compositionally biased region" description="Basic residues" evidence="10">
    <location>
        <begin position="1135"/>
        <end position="1153"/>
    </location>
</feature>
<feature type="transmembrane region" description="Helical" evidence="11">
    <location>
        <begin position="159"/>
        <end position="178"/>
    </location>
</feature>
<dbReference type="Pfam" id="PF00664">
    <property type="entry name" value="ABC_membrane"/>
    <property type="match status" value="1"/>
</dbReference>
<accession>A0A165NNW1</accession>
<dbReference type="CDD" id="cd18583">
    <property type="entry name" value="ABC_6TM_HMT1"/>
    <property type="match status" value="1"/>
</dbReference>
<evidence type="ECO:0000256" key="7">
    <source>
        <dbReference type="ARBA" id="ARBA00022989"/>
    </source>
</evidence>
<dbReference type="STRING" id="1314783.A0A165NNW1"/>
<evidence type="ECO:0000256" key="9">
    <source>
        <dbReference type="ARBA" id="ARBA00024363"/>
    </source>
</evidence>
<feature type="region of interest" description="Disordered" evidence="10">
    <location>
        <begin position="903"/>
        <end position="1153"/>
    </location>
</feature>
<sequence length="1153" mass="124523">MVTMAATSPLFILRIVSPALVLLSALSIVFTRPPLPQSPSPITSVVVVSRTPRRATILALLSLAGLTFFLDGFTFVIYSVLRKVWPANTGLEINAILGLAAYAGLAALGAWKDVQGVDVWSLSRLKLSILAAFVLDLTQVILSGLSLHGPLYIESLLHFVFPTFRVLVLIPLFFALVFPRVSYVPVQNGDEPGQTETSLLLPAEEGAAPSTGLAAVSAENAKYGTFRPTARSSLHASGPTTRTPTPAPSTIATSPLKGKDIKEEVVLDPSWGEIIARIRRIAPYLWPRKSLALQTLALLCIVVVVIARFVNILVPLVFAELVHMFEEGTYTTKIWLYLFAYVGLRFLQASGGLPALRETLWAPVMQYSDREMSQLSFEHLLNLSFAFHLRRKTGEILRILDRGAAINRAFELLLFNVIPTFIDIALALVLFCVYFEWTLTLVVFFVMATYVSASVILTRWRTKLRRQMVDRDVITRGIHTDCLLNYETVKYFCGEQHEADRYADAIWAYQTLEYKVILSLNLLNLVQNFIITLGLLIGSMIVALRVTRGQSESYQFVFFIMYLAQLYVPLNMLGTIYRSINQTLVDTEKLLKLLSEPTDVNDKPNAPDLIVTNGEIEFQNVTFSYDGRNQALSNVSFTVPKGSSVALVGESGGGKSTVLRLLYRFYDLKEGDGHILIDGQDIRDVTQLSLRKAIGVVPQDSVLFNSSIAYNIGYGKFGATPEEIEAAAKAAQMHDRIMSFPDGYNTKVGERGVRLSGGEKQRVAIARTLLKNPPILLLDEATSALDTATEKDIQKALQHLAEGRSSLAIAHRLSTIATADLILVLKDGQIVEQGSHSELLALNGEFAKMWAAQIQGVEDAPHVGSHQKEVVSGYAVEDPATKEGAKPGPTTVEQFVDSPAAADAEPAQVDAEGGHEATSGVSGEDVVDIPAVVPDAEATEAPTGTASDAAEAESSAPGAAEHSQEATAASVHADVDQAPVAFPSEGADGARPSADSAAPVAFPSSDAAAPLAFPAGDDAASQKAMSMPERAQAPQQAPGVTFQDAQTPPRSGATSPDPEGKRRRTLSTQGIQRFARRMSTSKRSDSVGPAPKTGGFMAALRREGTSASSKDDSSAKDARESPNASISSDIDQTRKLSKKDKKKDKRKSASGGV</sequence>
<keyword evidence="2" id="KW-0813">Transport</keyword>
<dbReference type="EMBL" id="KV429079">
    <property type="protein sequence ID" value="KZT67193.1"/>
    <property type="molecule type" value="Genomic_DNA"/>
</dbReference>
<dbReference type="GO" id="GO:0000041">
    <property type="term" value="P:transition metal ion transport"/>
    <property type="evidence" value="ECO:0007669"/>
    <property type="project" value="UniProtKB-ARBA"/>
</dbReference>
<feature type="transmembrane region" description="Helical" evidence="11">
    <location>
        <begin position="127"/>
        <end position="147"/>
    </location>
</feature>
<protein>
    <recommendedName>
        <fullName evidence="16">P-loop containing nucleoside triphosphate hydrolase protein</fullName>
    </recommendedName>
</protein>
<dbReference type="FunFam" id="3.40.50.300:FF:000186">
    <property type="entry name" value="ATP-binding cassette sub-family B member 7, mitochondrial"/>
    <property type="match status" value="1"/>
</dbReference>
<dbReference type="PROSITE" id="PS00211">
    <property type="entry name" value="ABC_TRANSPORTER_1"/>
    <property type="match status" value="1"/>
</dbReference>
<dbReference type="GO" id="GO:0140359">
    <property type="term" value="F:ABC-type transporter activity"/>
    <property type="evidence" value="ECO:0007669"/>
    <property type="project" value="InterPro"/>
</dbReference>
<dbReference type="SUPFAM" id="SSF52540">
    <property type="entry name" value="P-loop containing nucleoside triphosphate hydrolases"/>
    <property type="match status" value="1"/>
</dbReference>
<keyword evidence="3 11" id="KW-0812">Transmembrane</keyword>
<feature type="domain" description="ABC transporter" evidence="12">
    <location>
        <begin position="616"/>
        <end position="852"/>
    </location>
</feature>
<evidence type="ECO:0008006" key="16">
    <source>
        <dbReference type="Google" id="ProtNLM"/>
    </source>
</evidence>
<feature type="compositionally biased region" description="Low complexity" evidence="10">
    <location>
        <begin position="236"/>
        <end position="254"/>
    </location>
</feature>
<comment type="similarity">
    <text evidence="9">Belongs to the ABC transporter superfamily. ABCB family. Heavy Metal importer (TC 3.A.1.210) subfamily.</text>
</comment>
<feature type="compositionally biased region" description="Polar residues" evidence="10">
    <location>
        <begin position="1043"/>
        <end position="1054"/>
    </location>
</feature>
<feature type="transmembrane region" description="Helical" evidence="11">
    <location>
        <begin position="296"/>
        <end position="322"/>
    </location>
</feature>
<evidence type="ECO:0000256" key="6">
    <source>
        <dbReference type="ARBA" id="ARBA00022840"/>
    </source>
</evidence>
<feature type="transmembrane region" description="Helical" evidence="11">
    <location>
        <begin position="410"/>
        <end position="431"/>
    </location>
</feature>
<evidence type="ECO:0000256" key="2">
    <source>
        <dbReference type="ARBA" id="ARBA00022448"/>
    </source>
</evidence>
<feature type="domain" description="ABC transmembrane type-1" evidence="13">
    <location>
        <begin position="298"/>
        <end position="582"/>
    </location>
</feature>
<comment type="subcellular location">
    <subcellularLocation>
        <location evidence="1">Membrane</location>
        <topology evidence="1">Multi-pass membrane protein</topology>
    </subcellularLocation>
</comment>
<dbReference type="SUPFAM" id="SSF90123">
    <property type="entry name" value="ABC transporter transmembrane region"/>
    <property type="match status" value="1"/>
</dbReference>
<feature type="compositionally biased region" description="Low complexity" evidence="10">
    <location>
        <begin position="946"/>
        <end position="961"/>
    </location>
</feature>
<keyword evidence="15" id="KW-1185">Reference proteome</keyword>
<dbReference type="PANTHER" id="PTHR24221">
    <property type="entry name" value="ATP-BINDING CASSETTE SUB-FAMILY B"/>
    <property type="match status" value="1"/>
</dbReference>
<evidence type="ECO:0000256" key="3">
    <source>
        <dbReference type="ARBA" id="ARBA00022692"/>
    </source>
</evidence>
<gene>
    <name evidence="14" type="ORF">DAEQUDRAFT_729431</name>
</gene>
<feature type="transmembrane region" description="Helical" evidence="11">
    <location>
        <begin position="55"/>
        <end position="81"/>
    </location>
</feature>
<keyword evidence="8 11" id="KW-0472">Membrane</keyword>
<dbReference type="OrthoDB" id="6500128at2759"/>
<evidence type="ECO:0000256" key="4">
    <source>
        <dbReference type="ARBA" id="ARBA00022741"/>
    </source>
</evidence>
<keyword evidence="6" id="KW-0067">ATP-binding</keyword>
<name>A0A165NNW1_9APHY</name>
<feature type="compositionally biased region" description="Basic and acidic residues" evidence="10">
    <location>
        <begin position="1100"/>
        <end position="1120"/>
    </location>
</feature>
<dbReference type="AlphaFoldDB" id="A0A165NNW1"/>
<keyword evidence="5" id="KW-0496">Mitochondrion</keyword>
<feature type="transmembrane region" description="Helical" evidence="11">
    <location>
        <begin position="437"/>
        <end position="458"/>
    </location>
</feature>
<dbReference type="InterPro" id="IPR039421">
    <property type="entry name" value="Type_1_exporter"/>
</dbReference>
<feature type="transmembrane region" description="Helical" evidence="11">
    <location>
        <begin position="334"/>
        <end position="352"/>
    </location>
</feature>